<dbReference type="AlphaFoldDB" id="A0A8J3ILH2"/>
<name>A0A8J3ILH2_9CHLR</name>
<organism evidence="2 3">
    <name type="scientific">Reticulibacter mediterranei</name>
    <dbReference type="NCBI Taxonomy" id="2778369"/>
    <lineage>
        <taxon>Bacteria</taxon>
        <taxon>Bacillati</taxon>
        <taxon>Chloroflexota</taxon>
        <taxon>Ktedonobacteria</taxon>
        <taxon>Ktedonobacterales</taxon>
        <taxon>Reticulibacteraceae</taxon>
        <taxon>Reticulibacter</taxon>
    </lineage>
</organism>
<protein>
    <recommendedName>
        <fullName evidence="1">Methyltransferase type 11 domain-containing protein</fullName>
    </recommendedName>
</protein>
<dbReference type="Gene3D" id="3.40.50.150">
    <property type="entry name" value="Vaccinia Virus protein VP39"/>
    <property type="match status" value="1"/>
</dbReference>
<evidence type="ECO:0000259" key="1">
    <source>
        <dbReference type="Pfam" id="PF08241"/>
    </source>
</evidence>
<dbReference type="Pfam" id="PF08241">
    <property type="entry name" value="Methyltransf_11"/>
    <property type="match status" value="1"/>
</dbReference>
<dbReference type="EMBL" id="BNJK01000001">
    <property type="protein sequence ID" value="GHO92895.1"/>
    <property type="molecule type" value="Genomic_DNA"/>
</dbReference>
<evidence type="ECO:0000313" key="2">
    <source>
        <dbReference type="EMBL" id="GHO92895.1"/>
    </source>
</evidence>
<comment type="caution">
    <text evidence="2">The sequence shown here is derived from an EMBL/GenBank/DDBJ whole genome shotgun (WGS) entry which is preliminary data.</text>
</comment>
<dbReference type="GO" id="GO:0008757">
    <property type="term" value="F:S-adenosylmethionine-dependent methyltransferase activity"/>
    <property type="evidence" value="ECO:0007669"/>
    <property type="project" value="InterPro"/>
</dbReference>
<feature type="domain" description="Methyltransferase type 11" evidence="1">
    <location>
        <begin position="42"/>
        <end position="135"/>
    </location>
</feature>
<sequence length="257" mass="29055">MNYLFRDTDLAARRLKVLADVYAPTSRAFLEAVVTNTPRVAVDLGCGPGYTTRLLAEVTACKRAVGIDASEYFLSLARQDAPEHISFLSHDVTQVPFPIEPSDLIFCRFLLTHLQDPQRIIKRWATQLGPRGLLLVEEVEWIESEHPALSTYLSIVAAMLEQQANQLYIGPALDAMPVGDGLQKRMSRVYRYPVSTKQAATMFSMNVPAWKNRPFLQEHYAPDMIEQLEQELHSLAETSTAEGEITWGMRQIAYERI</sequence>
<gene>
    <name evidence="2" type="ORF">KSF_029430</name>
</gene>
<reference evidence="2" key="1">
    <citation type="submission" date="2020-10" db="EMBL/GenBank/DDBJ databases">
        <title>Taxonomic study of unclassified bacteria belonging to the class Ktedonobacteria.</title>
        <authorList>
            <person name="Yabe S."/>
            <person name="Wang C.M."/>
            <person name="Zheng Y."/>
            <person name="Sakai Y."/>
            <person name="Cavaletti L."/>
            <person name="Monciardini P."/>
            <person name="Donadio S."/>
        </authorList>
    </citation>
    <scope>NUCLEOTIDE SEQUENCE</scope>
    <source>
        <strain evidence="2">ID150040</strain>
    </source>
</reference>
<dbReference type="Proteomes" id="UP000597444">
    <property type="component" value="Unassembled WGS sequence"/>
</dbReference>
<dbReference type="RefSeq" id="WP_220203706.1">
    <property type="nucleotide sequence ID" value="NZ_BNJK01000001.1"/>
</dbReference>
<dbReference type="PANTHER" id="PTHR43861">
    <property type="entry name" value="TRANS-ACONITATE 2-METHYLTRANSFERASE-RELATED"/>
    <property type="match status" value="1"/>
</dbReference>
<keyword evidence="3" id="KW-1185">Reference proteome</keyword>
<accession>A0A8J3ILH2</accession>
<dbReference type="SUPFAM" id="SSF53335">
    <property type="entry name" value="S-adenosyl-L-methionine-dependent methyltransferases"/>
    <property type="match status" value="1"/>
</dbReference>
<evidence type="ECO:0000313" key="3">
    <source>
        <dbReference type="Proteomes" id="UP000597444"/>
    </source>
</evidence>
<dbReference type="CDD" id="cd02440">
    <property type="entry name" value="AdoMet_MTases"/>
    <property type="match status" value="1"/>
</dbReference>
<dbReference type="InterPro" id="IPR013216">
    <property type="entry name" value="Methyltransf_11"/>
</dbReference>
<dbReference type="InterPro" id="IPR029063">
    <property type="entry name" value="SAM-dependent_MTases_sf"/>
</dbReference>
<proteinExistence type="predicted"/>